<gene>
    <name evidence="1" type="ORF">WMSIL1_LOCUS5778</name>
</gene>
<protein>
    <submittedName>
        <fullName evidence="1">Uncharacterized protein</fullName>
    </submittedName>
</protein>
<reference evidence="1 2" key="1">
    <citation type="submission" date="2019-07" db="EMBL/GenBank/DDBJ databases">
        <authorList>
            <person name="Jastrzebski P J."/>
            <person name="Paukszto L."/>
            <person name="Jastrzebski P J."/>
        </authorList>
    </citation>
    <scope>NUCLEOTIDE SEQUENCE [LARGE SCALE GENOMIC DNA]</scope>
    <source>
        <strain evidence="1 2">WMS-il1</strain>
    </source>
</reference>
<evidence type="ECO:0000313" key="2">
    <source>
        <dbReference type="Proteomes" id="UP000321570"/>
    </source>
</evidence>
<dbReference type="EMBL" id="CABIJS010000196">
    <property type="protein sequence ID" value="VUZ45873.1"/>
    <property type="molecule type" value="Genomic_DNA"/>
</dbReference>
<keyword evidence="2" id="KW-1185">Reference proteome</keyword>
<dbReference type="AlphaFoldDB" id="A0A564YH03"/>
<organism evidence="1 2">
    <name type="scientific">Hymenolepis diminuta</name>
    <name type="common">Rat tapeworm</name>
    <dbReference type="NCBI Taxonomy" id="6216"/>
    <lineage>
        <taxon>Eukaryota</taxon>
        <taxon>Metazoa</taxon>
        <taxon>Spiralia</taxon>
        <taxon>Lophotrochozoa</taxon>
        <taxon>Platyhelminthes</taxon>
        <taxon>Cestoda</taxon>
        <taxon>Eucestoda</taxon>
        <taxon>Cyclophyllidea</taxon>
        <taxon>Hymenolepididae</taxon>
        <taxon>Hymenolepis</taxon>
    </lineage>
</organism>
<dbReference type="Proteomes" id="UP000321570">
    <property type="component" value="Unassembled WGS sequence"/>
</dbReference>
<sequence length="64" mass="7754">MKNQKAILPSRKKLASPKMEMVLQLLPLRRAPHFLKFFHYSSLRLFSFLYFPHFNIHLIFYSSQ</sequence>
<accession>A0A564YH03</accession>
<proteinExistence type="predicted"/>
<evidence type="ECO:0000313" key="1">
    <source>
        <dbReference type="EMBL" id="VUZ45873.1"/>
    </source>
</evidence>
<name>A0A564YH03_HYMDI</name>